<keyword evidence="1" id="KW-0175">Coiled coil</keyword>
<accession>A0A644ZF23</accession>
<dbReference type="PANTHER" id="PTHR32309">
    <property type="entry name" value="TYROSINE-PROTEIN KINASE"/>
    <property type="match status" value="1"/>
</dbReference>
<feature type="coiled-coil region" evidence="1">
    <location>
        <begin position="202"/>
        <end position="259"/>
    </location>
</feature>
<dbReference type="GO" id="GO:0005886">
    <property type="term" value="C:plasma membrane"/>
    <property type="evidence" value="ECO:0007669"/>
    <property type="project" value="TreeGrafter"/>
</dbReference>
<proteinExistence type="predicted"/>
<dbReference type="PANTHER" id="PTHR32309:SF13">
    <property type="entry name" value="FERRIC ENTEROBACTIN TRANSPORT PROTEIN FEPE"/>
    <property type="match status" value="1"/>
</dbReference>
<keyword evidence="2" id="KW-0472">Membrane</keyword>
<dbReference type="AlphaFoldDB" id="A0A644ZF23"/>
<evidence type="ECO:0000256" key="2">
    <source>
        <dbReference type="SAM" id="Phobius"/>
    </source>
</evidence>
<comment type="caution">
    <text evidence="3">The sequence shown here is derived from an EMBL/GenBank/DDBJ whole genome shotgun (WGS) entry which is preliminary data.</text>
</comment>
<sequence length="405" mass="44578">MTGSKIKGSLKVNLGFLLAVPLKRARIIGIIASICAAATGLALVVSTRMPPSKSWLPDRYTATASVLVRSENTGRLFSALATSEYAGALELSGKPLVGFSGEAAALFAMSTDSIRAVSEKLKLAKSFGLPADSEPAVVRKVLDGLQVGFVLPASVININYTDIDPRRAEQVVRSIMETMIERSKIVDAERAIGISRLLDTRIVSVQNEIEKSEKSLDAFVAEHGIFPGRTIPREKALELTRKRANLALLELQIEEYKKNSKLEDLILLSLRDRRNEVVFSIRTLEHDLDQLVDGDSKLAAEYAALERELIEKRMLLEILGEQANLVRLNALGQNTMFYIMNEPQVPETPSEPNRLKLWLIASAQGLVFAILLAYALEFAILIAALPEVAAVLDKRRPRKPRADIK</sequence>
<name>A0A644ZF23_9ZZZZ</name>
<organism evidence="3">
    <name type="scientific">bioreactor metagenome</name>
    <dbReference type="NCBI Taxonomy" id="1076179"/>
    <lineage>
        <taxon>unclassified sequences</taxon>
        <taxon>metagenomes</taxon>
        <taxon>ecological metagenomes</taxon>
    </lineage>
</organism>
<feature type="transmembrane region" description="Helical" evidence="2">
    <location>
        <begin position="357"/>
        <end position="385"/>
    </location>
</feature>
<dbReference type="EMBL" id="VSSQ01008618">
    <property type="protein sequence ID" value="MPM39379.1"/>
    <property type="molecule type" value="Genomic_DNA"/>
</dbReference>
<reference evidence="3" key="1">
    <citation type="submission" date="2019-08" db="EMBL/GenBank/DDBJ databases">
        <authorList>
            <person name="Kucharzyk K."/>
            <person name="Murdoch R.W."/>
            <person name="Higgins S."/>
            <person name="Loffler F."/>
        </authorList>
    </citation>
    <scope>NUCLEOTIDE SEQUENCE</scope>
</reference>
<keyword evidence="2" id="KW-0812">Transmembrane</keyword>
<dbReference type="InterPro" id="IPR050445">
    <property type="entry name" value="Bact_polysacc_biosynth/exp"/>
</dbReference>
<gene>
    <name evidence="3" type="ORF">SDC9_86012</name>
</gene>
<evidence type="ECO:0000313" key="3">
    <source>
        <dbReference type="EMBL" id="MPM39379.1"/>
    </source>
</evidence>
<keyword evidence="2" id="KW-1133">Transmembrane helix</keyword>
<feature type="transmembrane region" description="Helical" evidence="2">
    <location>
        <begin position="27"/>
        <end position="45"/>
    </location>
</feature>
<evidence type="ECO:0008006" key="4">
    <source>
        <dbReference type="Google" id="ProtNLM"/>
    </source>
</evidence>
<evidence type="ECO:0000256" key="1">
    <source>
        <dbReference type="SAM" id="Coils"/>
    </source>
</evidence>
<dbReference type="GO" id="GO:0004713">
    <property type="term" value="F:protein tyrosine kinase activity"/>
    <property type="evidence" value="ECO:0007669"/>
    <property type="project" value="TreeGrafter"/>
</dbReference>
<protein>
    <recommendedName>
        <fullName evidence="4">Polysaccharide chain length determinant N-terminal domain-containing protein</fullName>
    </recommendedName>
</protein>